<dbReference type="CDD" id="cd00118">
    <property type="entry name" value="LysM"/>
    <property type="match status" value="2"/>
</dbReference>
<name>A0ABR5TLB0_9BACL</name>
<evidence type="ECO:0000259" key="10">
    <source>
        <dbReference type="PROSITE" id="PS51782"/>
    </source>
</evidence>
<dbReference type="SUPFAM" id="SSF54001">
    <property type="entry name" value="Cysteine proteinases"/>
    <property type="match status" value="1"/>
</dbReference>
<evidence type="ECO:0000313" key="13">
    <source>
        <dbReference type="Proteomes" id="UP000070467"/>
    </source>
</evidence>
<feature type="domain" description="NlpC/P60" evidence="11">
    <location>
        <begin position="200"/>
        <end position="330"/>
    </location>
</feature>
<dbReference type="Gene3D" id="3.10.350.10">
    <property type="entry name" value="LysM domain"/>
    <property type="match status" value="2"/>
</dbReference>
<dbReference type="InterPro" id="IPR038765">
    <property type="entry name" value="Papain-like_cys_pep_sf"/>
</dbReference>
<evidence type="ECO:0000256" key="5">
    <source>
        <dbReference type="ARBA" id="ARBA00022801"/>
    </source>
</evidence>
<reference evidence="12 13" key="1">
    <citation type="submission" date="2016-01" db="EMBL/GenBank/DDBJ databases">
        <authorList>
            <person name="Mitreva M."/>
            <person name="Pepin K.H."/>
            <person name="Mihindukulasuriya K.A."/>
            <person name="Fulton R."/>
            <person name="Fronick C."/>
            <person name="O'Laughlin M."/>
            <person name="Miner T."/>
            <person name="Herter B."/>
            <person name="Rosa B.A."/>
            <person name="Cordes M."/>
            <person name="Tomlinson C."/>
            <person name="Wollam A."/>
            <person name="Palsikar V.B."/>
            <person name="Mardis E.R."/>
            <person name="Wilson R.K."/>
        </authorList>
    </citation>
    <scope>NUCLEOTIDE SEQUENCE [LARGE SCALE GENOMIC DNA]</scope>
    <source>
        <strain evidence="12 13">KA00071</strain>
    </source>
</reference>
<evidence type="ECO:0000256" key="3">
    <source>
        <dbReference type="ARBA" id="ARBA00022729"/>
    </source>
</evidence>
<evidence type="ECO:0000256" key="2">
    <source>
        <dbReference type="ARBA" id="ARBA00022670"/>
    </source>
</evidence>
<sequence>MYKKVWKTFKKGYWPSNKGENMTKFKKIVASTAVVATAALLFSTVADADTYTVKKGDTLWDIARNNGTTVEQLMNDNNLRSDLIFPGDELSYNVVGKHIAQAKETGFYTVKAGDTLFKIASQFGLTVDTLVKSNSIENPNFILVGKVLNVTGVVKETAPATEEKQEAVSEPQVTEEKQEASQAQAPATQEVKQQQVVEQPAAQQPVAQQSEPVQTQQAPSSSNKANAIYSAAISQLGRYQDCTMLVTNALRAVGINHHSYPAGYMALGTVVSASEAVPGDLIYYANGGLGYAHIAVYAGGGQAVHGGFNGNQTVLTTAYLGSGPVFIRVA</sequence>
<evidence type="ECO:0000256" key="1">
    <source>
        <dbReference type="ARBA" id="ARBA00007074"/>
    </source>
</evidence>
<protein>
    <submittedName>
        <fullName evidence="12">LysM domain protein</fullName>
    </submittedName>
</protein>
<keyword evidence="7" id="KW-0961">Cell wall biogenesis/degradation</keyword>
<dbReference type="InterPro" id="IPR000064">
    <property type="entry name" value="NLP_P60_dom"/>
</dbReference>
<dbReference type="InterPro" id="IPR036779">
    <property type="entry name" value="LysM_dom_sf"/>
</dbReference>
<proteinExistence type="inferred from homology"/>
<dbReference type="PROSITE" id="PS51782">
    <property type="entry name" value="LYSM"/>
    <property type="match status" value="2"/>
</dbReference>
<dbReference type="PANTHER" id="PTHR33734:SF22">
    <property type="entry name" value="MEMBRANE-BOUND LYTIC MUREIN TRANSGLYCOSYLASE D"/>
    <property type="match status" value="1"/>
</dbReference>
<keyword evidence="3 9" id="KW-0732">Signal</keyword>
<dbReference type="EMBL" id="LSDB01000048">
    <property type="protein sequence ID" value="KXB57320.1"/>
    <property type="molecule type" value="Genomic_DNA"/>
</dbReference>
<organism evidence="12 13">
    <name type="scientific">Gemelliphila asaccharolytica</name>
    <dbReference type="NCBI Taxonomy" id="502393"/>
    <lineage>
        <taxon>Bacteria</taxon>
        <taxon>Bacillati</taxon>
        <taxon>Bacillota</taxon>
        <taxon>Bacilli</taxon>
        <taxon>Bacillales</taxon>
        <taxon>Gemellaceae</taxon>
        <taxon>Gemelliphila</taxon>
    </lineage>
</organism>
<dbReference type="InterPro" id="IPR018392">
    <property type="entry name" value="LysM"/>
</dbReference>
<dbReference type="SUPFAM" id="SSF54106">
    <property type="entry name" value="LysM domain"/>
    <property type="match status" value="2"/>
</dbReference>
<feature type="domain" description="LysM" evidence="10">
    <location>
        <begin position="106"/>
        <end position="150"/>
    </location>
</feature>
<evidence type="ECO:0000256" key="4">
    <source>
        <dbReference type="ARBA" id="ARBA00022737"/>
    </source>
</evidence>
<keyword evidence="5" id="KW-0378">Hydrolase</keyword>
<feature type="region of interest" description="Disordered" evidence="8">
    <location>
        <begin position="158"/>
        <end position="221"/>
    </location>
</feature>
<keyword evidence="4" id="KW-0677">Repeat</keyword>
<dbReference type="PROSITE" id="PS51935">
    <property type="entry name" value="NLPC_P60"/>
    <property type="match status" value="1"/>
</dbReference>
<keyword evidence="6" id="KW-0788">Thiol protease</keyword>
<accession>A0ABR5TLB0</accession>
<evidence type="ECO:0000313" key="12">
    <source>
        <dbReference type="EMBL" id="KXB57320.1"/>
    </source>
</evidence>
<evidence type="ECO:0000256" key="9">
    <source>
        <dbReference type="SAM" id="SignalP"/>
    </source>
</evidence>
<dbReference type="Gene3D" id="3.90.1720.10">
    <property type="entry name" value="endopeptidase domain like (from Nostoc punctiforme)"/>
    <property type="match status" value="1"/>
</dbReference>
<feature type="compositionally biased region" description="Low complexity" evidence="8">
    <location>
        <begin position="189"/>
        <end position="214"/>
    </location>
</feature>
<keyword evidence="13" id="KW-1185">Reference proteome</keyword>
<evidence type="ECO:0000256" key="6">
    <source>
        <dbReference type="ARBA" id="ARBA00022807"/>
    </source>
</evidence>
<keyword evidence="2" id="KW-0645">Protease</keyword>
<dbReference type="Proteomes" id="UP000070467">
    <property type="component" value="Unassembled WGS sequence"/>
</dbReference>
<gene>
    <name evidence="12" type="ORF">HMPREF1871_00875</name>
</gene>
<dbReference type="SMART" id="SM00257">
    <property type="entry name" value="LysM"/>
    <property type="match status" value="2"/>
</dbReference>
<comment type="caution">
    <text evidence="12">The sequence shown here is derived from an EMBL/GenBank/DDBJ whole genome shotgun (WGS) entry which is preliminary data.</text>
</comment>
<evidence type="ECO:0000256" key="7">
    <source>
        <dbReference type="ARBA" id="ARBA00023316"/>
    </source>
</evidence>
<dbReference type="Pfam" id="PF01476">
    <property type="entry name" value="LysM"/>
    <property type="match status" value="2"/>
</dbReference>
<evidence type="ECO:0000259" key="11">
    <source>
        <dbReference type="PROSITE" id="PS51935"/>
    </source>
</evidence>
<evidence type="ECO:0000256" key="8">
    <source>
        <dbReference type="SAM" id="MobiDB-lite"/>
    </source>
</evidence>
<dbReference type="Pfam" id="PF00877">
    <property type="entry name" value="NLPC_P60"/>
    <property type="match status" value="1"/>
</dbReference>
<comment type="similarity">
    <text evidence="1">Belongs to the peptidase C40 family.</text>
</comment>
<feature type="chain" id="PRO_5046894142" evidence="9">
    <location>
        <begin position="49"/>
        <end position="330"/>
    </location>
</feature>
<feature type="signal peptide" evidence="9">
    <location>
        <begin position="1"/>
        <end position="48"/>
    </location>
</feature>
<feature type="domain" description="LysM" evidence="10">
    <location>
        <begin position="49"/>
        <end position="92"/>
    </location>
</feature>
<dbReference type="PANTHER" id="PTHR33734">
    <property type="entry name" value="LYSM DOMAIN-CONTAINING GPI-ANCHORED PROTEIN 2"/>
    <property type="match status" value="1"/>
</dbReference>